<dbReference type="PROSITE" id="PS00018">
    <property type="entry name" value="EF_HAND_1"/>
    <property type="match status" value="2"/>
</dbReference>
<evidence type="ECO:0000259" key="7">
    <source>
        <dbReference type="PROSITE" id="PS50222"/>
    </source>
</evidence>
<name>A0A5M3N3D6_CONPW</name>
<evidence type="ECO:0000256" key="5">
    <source>
        <dbReference type="ARBA" id="ARBA00022837"/>
    </source>
</evidence>
<dbReference type="InterPro" id="IPR051426">
    <property type="entry name" value="Peflin/Sorcin_CaBP"/>
</dbReference>
<dbReference type="KEGG" id="cput:CONPUDRAFT_80012"/>
<evidence type="ECO:0000313" key="8">
    <source>
        <dbReference type="EMBL" id="EIW85411.1"/>
    </source>
</evidence>
<accession>A0A5M3N3D6</accession>
<keyword evidence="5" id="KW-0106">Calcium</keyword>
<evidence type="ECO:0000256" key="6">
    <source>
        <dbReference type="SAM" id="MobiDB-lite"/>
    </source>
</evidence>
<feature type="domain" description="EF-hand" evidence="7">
    <location>
        <begin position="61"/>
        <end position="96"/>
    </location>
</feature>
<evidence type="ECO:0000256" key="2">
    <source>
        <dbReference type="ARBA" id="ARBA00022490"/>
    </source>
</evidence>
<feature type="domain" description="EF-hand" evidence="7">
    <location>
        <begin position="128"/>
        <end position="163"/>
    </location>
</feature>
<dbReference type="PANTHER" id="PTHR46212">
    <property type="entry name" value="PEFLIN"/>
    <property type="match status" value="1"/>
</dbReference>
<comment type="subcellular location">
    <subcellularLocation>
        <location evidence="1">Cytoplasm</location>
    </subcellularLocation>
</comment>
<dbReference type="SMART" id="SM00054">
    <property type="entry name" value="EFh"/>
    <property type="match status" value="4"/>
</dbReference>
<feature type="compositionally biased region" description="Low complexity" evidence="6">
    <location>
        <begin position="22"/>
        <end position="37"/>
    </location>
</feature>
<dbReference type="Pfam" id="PF13499">
    <property type="entry name" value="EF-hand_7"/>
    <property type="match status" value="1"/>
</dbReference>
<dbReference type="GO" id="GO:0048306">
    <property type="term" value="F:calcium-dependent protein binding"/>
    <property type="evidence" value="ECO:0007669"/>
    <property type="project" value="UniProtKB-ARBA"/>
</dbReference>
<dbReference type="CDD" id="cd16180">
    <property type="entry name" value="EFh_PEF_Group_I"/>
    <property type="match status" value="1"/>
</dbReference>
<keyword evidence="2" id="KW-0963">Cytoplasm</keyword>
<sequence>MSYYAQNPGYGAGRQQSAGYTAQHSQHQSQHQAHHQGSYGGSRDRRGGADPYSHGTGGPPGYDPQLWTWFTSVDTDRSGNISVNELQTALVNGNWTHFDLDTIKMLMGTFDTDRTGTINFYEFAGLWKYIADWQNVFKHFDRDASGTIESRELAEAFRSFGYDLSPQMINLIERKYSAAAPSAYGPPPGITFDRFVRACVTVKQLTEAFQKHDRDRNGWATLNYQDFMTIVLEAP</sequence>
<keyword evidence="3" id="KW-0479">Metal-binding</keyword>
<gene>
    <name evidence="8" type="ORF">CONPUDRAFT_80012</name>
</gene>
<dbReference type="GO" id="GO:0005737">
    <property type="term" value="C:cytoplasm"/>
    <property type="evidence" value="ECO:0007669"/>
    <property type="project" value="UniProtKB-SubCell"/>
</dbReference>
<dbReference type="InterPro" id="IPR002048">
    <property type="entry name" value="EF_hand_dom"/>
</dbReference>
<keyword evidence="9" id="KW-1185">Reference proteome</keyword>
<dbReference type="SUPFAM" id="SSF47473">
    <property type="entry name" value="EF-hand"/>
    <property type="match status" value="1"/>
</dbReference>
<dbReference type="OrthoDB" id="186625at2759"/>
<dbReference type="PROSITE" id="PS50222">
    <property type="entry name" value="EF_HAND_2"/>
    <property type="match status" value="3"/>
</dbReference>
<dbReference type="OMA" id="FYNILMH"/>
<dbReference type="EMBL" id="JH711574">
    <property type="protein sequence ID" value="EIW85411.1"/>
    <property type="molecule type" value="Genomic_DNA"/>
</dbReference>
<dbReference type="Pfam" id="PF13405">
    <property type="entry name" value="EF-hand_6"/>
    <property type="match status" value="1"/>
</dbReference>
<dbReference type="Gene3D" id="1.10.238.10">
    <property type="entry name" value="EF-hand"/>
    <property type="match status" value="1"/>
</dbReference>
<evidence type="ECO:0000313" key="9">
    <source>
        <dbReference type="Proteomes" id="UP000053558"/>
    </source>
</evidence>
<dbReference type="GeneID" id="19210013"/>
<dbReference type="InterPro" id="IPR011992">
    <property type="entry name" value="EF-hand-dom_pair"/>
</dbReference>
<evidence type="ECO:0000256" key="1">
    <source>
        <dbReference type="ARBA" id="ARBA00004496"/>
    </source>
</evidence>
<proteinExistence type="predicted"/>
<evidence type="ECO:0000256" key="4">
    <source>
        <dbReference type="ARBA" id="ARBA00022737"/>
    </source>
</evidence>
<dbReference type="RefSeq" id="XP_007764308.1">
    <property type="nucleotide sequence ID" value="XM_007766118.1"/>
</dbReference>
<dbReference type="AlphaFoldDB" id="A0A5M3N3D6"/>
<keyword evidence="4" id="KW-0677">Repeat</keyword>
<organism evidence="8 9">
    <name type="scientific">Coniophora puteana (strain RWD-64-598)</name>
    <name type="common">Brown rot fungus</name>
    <dbReference type="NCBI Taxonomy" id="741705"/>
    <lineage>
        <taxon>Eukaryota</taxon>
        <taxon>Fungi</taxon>
        <taxon>Dikarya</taxon>
        <taxon>Basidiomycota</taxon>
        <taxon>Agaricomycotina</taxon>
        <taxon>Agaricomycetes</taxon>
        <taxon>Agaricomycetidae</taxon>
        <taxon>Boletales</taxon>
        <taxon>Coniophorineae</taxon>
        <taxon>Coniophoraceae</taxon>
        <taxon>Coniophora</taxon>
    </lineage>
</organism>
<feature type="region of interest" description="Disordered" evidence="6">
    <location>
        <begin position="1"/>
        <end position="60"/>
    </location>
</feature>
<dbReference type="GO" id="GO:0005509">
    <property type="term" value="F:calcium ion binding"/>
    <property type="evidence" value="ECO:0007669"/>
    <property type="project" value="InterPro"/>
</dbReference>
<evidence type="ECO:0000256" key="3">
    <source>
        <dbReference type="ARBA" id="ARBA00022723"/>
    </source>
</evidence>
<dbReference type="InterPro" id="IPR018247">
    <property type="entry name" value="EF_Hand_1_Ca_BS"/>
</dbReference>
<dbReference type="Proteomes" id="UP000053558">
    <property type="component" value="Unassembled WGS sequence"/>
</dbReference>
<feature type="domain" description="EF-hand" evidence="7">
    <location>
        <begin position="200"/>
        <end position="235"/>
    </location>
</feature>
<reference evidence="9" key="1">
    <citation type="journal article" date="2012" name="Science">
        <title>The Paleozoic origin of enzymatic lignin decomposition reconstructed from 31 fungal genomes.</title>
        <authorList>
            <person name="Floudas D."/>
            <person name="Binder M."/>
            <person name="Riley R."/>
            <person name="Barry K."/>
            <person name="Blanchette R.A."/>
            <person name="Henrissat B."/>
            <person name="Martinez A.T."/>
            <person name="Otillar R."/>
            <person name="Spatafora J.W."/>
            <person name="Yadav J.S."/>
            <person name="Aerts A."/>
            <person name="Benoit I."/>
            <person name="Boyd A."/>
            <person name="Carlson A."/>
            <person name="Copeland A."/>
            <person name="Coutinho P.M."/>
            <person name="de Vries R.P."/>
            <person name="Ferreira P."/>
            <person name="Findley K."/>
            <person name="Foster B."/>
            <person name="Gaskell J."/>
            <person name="Glotzer D."/>
            <person name="Gorecki P."/>
            <person name="Heitman J."/>
            <person name="Hesse C."/>
            <person name="Hori C."/>
            <person name="Igarashi K."/>
            <person name="Jurgens J.A."/>
            <person name="Kallen N."/>
            <person name="Kersten P."/>
            <person name="Kohler A."/>
            <person name="Kuees U."/>
            <person name="Kumar T.K.A."/>
            <person name="Kuo A."/>
            <person name="LaButti K."/>
            <person name="Larrondo L.F."/>
            <person name="Lindquist E."/>
            <person name="Ling A."/>
            <person name="Lombard V."/>
            <person name="Lucas S."/>
            <person name="Lundell T."/>
            <person name="Martin R."/>
            <person name="McLaughlin D.J."/>
            <person name="Morgenstern I."/>
            <person name="Morin E."/>
            <person name="Murat C."/>
            <person name="Nagy L.G."/>
            <person name="Nolan M."/>
            <person name="Ohm R.A."/>
            <person name="Patyshakuliyeva A."/>
            <person name="Rokas A."/>
            <person name="Ruiz-Duenas F.J."/>
            <person name="Sabat G."/>
            <person name="Salamov A."/>
            <person name="Samejima M."/>
            <person name="Schmutz J."/>
            <person name="Slot J.C."/>
            <person name="St John F."/>
            <person name="Stenlid J."/>
            <person name="Sun H."/>
            <person name="Sun S."/>
            <person name="Syed K."/>
            <person name="Tsang A."/>
            <person name="Wiebenga A."/>
            <person name="Young D."/>
            <person name="Pisabarro A."/>
            <person name="Eastwood D.C."/>
            <person name="Martin F."/>
            <person name="Cullen D."/>
            <person name="Grigoriev I.V."/>
            <person name="Hibbett D.S."/>
        </authorList>
    </citation>
    <scope>NUCLEOTIDE SEQUENCE [LARGE SCALE GENOMIC DNA]</scope>
    <source>
        <strain evidence="9">RWD-64-598 SS2</strain>
    </source>
</reference>
<comment type="caution">
    <text evidence="8">The sequence shown here is derived from an EMBL/GenBank/DDBJ whole genome shotgun (WGS) entry which is preliminary data.</text>
</comment>
<dbReference type="PANTHER" id="PTHR46212:SF3">
    <property type="entry name" value="GH27120P"/>
    <property type="match status" value="1"/>
</dbReference>
<protein>
    <submittedName>
        <fullName evidence="8">EF-hand</fullName>
    </submittedName>
</protein>